<keyword evidence="3" id="KW-1185">Reference proteome</keyword>
<accession>A0A9X2BA31</accession>
<organism evidence="2 3">
    <name type="scientific">Mucilaginibacter straminoryzae</name>
    <dbReference type="NCBI Taxonomy" id="2932774"/>
    <lineage>
        <taxon>Bacteria</taxon>
        <taxon>Pseudomonadati</taxon>
        <taxon>Bacteroidota</taxon>
        <taxon>Sphingobacteriia</taxon>
        <taxon>Sphingobacteriales</taxon>
        <taxon>Sphingobacteriaceae</taxon>
        <taxon>Mucilaginibacter</taxon>
    </lineage>
</organism>
<name>A0A9X2BA31_9SPHI</name>
<evidence type="ECO:0000313" key="2">
    <source>
        <dbReference type="EMBL" id="MCJ8210375.1"/>
    </source>
</evidence>
<feature type="signal peptide" evidence="1">
    <location>
        <begin position="1"/>
        <end position="24"/>
    </location>
</feature>
<sequence>MKKAIYVLFTIAAFTFINASKAKAQDYKLAAGLKFGPFEIGPSIKYFLMPDQAIEGIVGFRKGGAVVTGLYTFHVPLFDVDKLKFYYGAGAHIGGIEAGTYDNKIYYDRRLKLGLDGVIGAEYLIPQSPIVIGVDLDPRIEVATGSVFSIAPALNLRYTF</sequence>
<evidence type="ECO:0000256" key="1">
    <source>
        <dbReference type="SAM" id="SignalP"/>
    </source>
</evidence>
<protein>
    <recommendedName>
        <fullName evidence="4">DUF3996 domain-containing protein</fullName>
    </recommendedName>
</protein>
<proteinExistence type="predicted"/>
<keyword evidence="1" id="KW-0732">Signal</keyword>
<evidence type="ECO:0000313" key="3">
    <source>
        <dbReference type="Proteomes" id="UP001139450"/>
    </source>
</evidence>
<dbReference type="AlphaFoldDB" id="A0A9X2BA31"/>
<evidence type="ECO:0008006" key="4">
    <source>
        <dbReference type="Google" id="ProtNLM"/>
    </source>
</evidence>
<dbReference type="EMBL" id="JALJEJ010000004">
    <property type="protein sequence ID" value="MCJ8210375.1"/>
    <property type="molecule type" value="Genomic_DNA"/>
</dbReference>
<comment type="caution">
    <text evidence="2">The sequence shown here is derived from an EMBL/GenBank/DDBJ whole genome shotgun (WGS) entry which is preliminary data.</text>
</comment>
<reference evidence="2" key="1">
    <citation type="submission" date="2022-04" db="EMBL/GenBank/DDBJ databases">
        <title>Mucilaginibacter sp. RS28 isolated from freshwater.</title>
        <authorList>
            <person name="Ko S.-R."/>
        </authorList>
    </citation>
    <scope>NUCLEOTIDE SEQUENCE</scope>
    <source>
        <strain evidence="2">RS28</strain>
    </source>
</reference>
<feature type="chain" id="PRO_5040878616" description="DUF3996 domain-containing protein" evidence="1">
    <location>
        <begin position="25"/>
        <end position="160"/>
    </location>
</feature>
<dbReference type="Proteomes" id="UP001139450">
    <property type="component" value="Unassembled WGS sequence"/>
</dbReference>
<gene>
    <name evidence="2" type="ORF">MUY27_11705</name>
</gene>
<dbReference type="RefSeq" id="WP_245130211.1">
    <property type="nucleotide sequence ID" value="NZ_JALJEJ010000004.1"/>
</dbReference>